<organism evidence="2 3">
    <name type="scientific">Povalibacter uvarum</name>
    <dbReference type="NCBI Taxonomy" id="732238"/>
    <lineage>
        <taxon>Bacteria</taxon>
        <taxon>Pseudomonadati</taxon>
        <taxon>Pseudomonadota</taxon>
        <taxon>Gammaproteobacteria</taxon>
        <taxon>Steroidobacterales</taxon>
        <taxon>Steroidobacteraceae</taxon>
        <taxon>Povalibacter</taxon>
    </lineage>
</organism>
<dbReference type="Pfam" id="PF06445">
    <property type="entry name" value="GyrI-like"/>
    <property type="match status" value="1"/>
</dbReference>
<evidence type="ECO:0000259" key="1">
    <source>
        <dbReference type="SMART" id="SM00871"/>
    </source>
</evidence>
<dbReference type="Gene3D" id="3.20.80.10">
    <property type="entry name" value="Regulatory factor, effector binding domain"/>
    <property type="match status" value="1"/>
</dbReference>
<protein>
    <submittedName>
        <fullName evidence="2">Putative transcriptional regulator YdeE</fullName>
    </submittedName>
</protein>
<proteinExistence type="predicted"/>
<gene>
    <name evidence="2" type="ORF">HNQ60_004262</name>
</gene>
<feature type="domain" description="AraC effector-binding" evidence="1">
    <location>
        <begin position="13"/>
        <end position="162"/>
    </location>
</feature>
<dbReference type="SUPFAM" id="SSF55136">
    <property type="entry name" value="Probable bacterial effector-binding domain"/>
    <property type="match status" value="1"/>
</dbReference>
<dbReference type="InterPro" id="IPR011256">
    <property type="entry name" value="Reg_factor_effector_dom_sf"/>
</dbReference>
<dbReference type="Proteomes" id="UP000588068">
    <property type="component" value="Unassembled WGS sequence"/>
</dbReference>
<dbReference type="EMBL" id="JACHHZ010000005">
    <property type="protein sequence ID" value="MBB6095372.1"/>
    <property type="molecule type" value="Genomic_DNA"/>
</dbReference>
<dbReference type="AlphaFoldDB" id="A0A841HTQ5"/>
<evidence type="ECO:0000313" key="2">
    <source>
        <dbReference type="EMBL" id="MBB6095372.1"/>
    </source>
</evidence>
<keyword evidence="3" id="KW-1185">Reference proteome</keyword>
<sequence length="194" mass="21396">MNASVDQGIRAVLPTRHARNDRMLLAGLSDRFSVADCARAVPELWRRFAAHMGRVVDQTGDAAYGVRYNTDRPGEMEYLCAVEVTEFSSIPRSFTLLCIPVQSCAIFRPASIAALPQTWADIRDSWLPGSGYEPVGTQFERYGPTFDPLTANGDVEVWIPIAPSRRSGFRKDGLGVKNAREAGWTSGWTAATDR</sequence>
<evidence type="ECO:0000313" key="3">
    <source>
        <dbReference type="Proteomes" id="UP000588068"/>
    </source>
</evidence>
<dbReference type="RefSeq" id="WP_184334753.1">
    <property type="nucleotide sequence ID" value="NZ_JACHHZ010000005.1"/>
</dbReference>
<accession>A0A841HTQ5</accession>
<reference evidence="2 3" key="1">
    <citation type="submission" date="2020-08" db="EMBL/GenBank/DDBJ databases">
        <title>Genomic Encyclopedia of Type Strains, Phase IV (KMG-IV): sequencing the most valuable type-strain genomes for metagenomic binning, comparative biology and taxonomic classification.</title>
        <authorList>
            <person name="Goeker M."/>
        </authorList>
    </citation>
    <scope>NUCLEOTIDE SEQUENCE [LARGE SCALE GENOMIC DNA]</scope>
    <source>
        <strain evidence="2 3">DSM 26723</strain>
    </source>
</reference>
<dbReference type="InterPro" id="IPR029442">
    <property type="entry name" value="GyrI-like"/>
</dbReference>
<dbReference type="InterPro" id="IPR010499">
    <property type="entry name" value="AraC_E-bd"/>
</dbReference>
<comment type="caution">
    <text evidence="2">The sequence shown here is derived from an EMBL/GenBank/DDBJ whole genome shotgun (WGS) entry which is preliminary data.</text>
</comment>
<name>A0A841HTQ5_9GAMM</name>
<dbReference type="SMART" id="SM00871">
    <property type="entry name" value="AraC_E_bind"/>
    <property type="match status" value="1"/>
</dbReference>